<proteinExistence type="predicted"/>
<dbReference type="EMBL" id="LGGX01000030">
    <property type="protein sequence ID" value="KUK86065.1"/>
    <property type="molecule type" value="Genomic_DNA"/>
</dbReference>
<evidence type="ECO:0000313" key="1">
    <source>
        <dbReference type="EMBL" id="KUK86065.1"/>
    </source>
</evidence>
<protein>
    <submittedName>
        <fullName evidence="1">Uncharacterized protein</fullName>
    </submittedName>
</protein>
<dbReference type="AlphaFoldDB" id="A0A124G011"/>
<sequence length="746" mass="88058">MLDKWFLEEIEKKIQNTDRLVIIDESGKADFLFYTLKTVRVSKIFHIADEIEELNAKYEIEKNYSGEKVLIITNRPLDKLKFIREYAETGDYFIIKSLDRFIWQMVKEKINYDLQEIPEKIIALGKLSVGKGKEFWDRIKTRGNVFTEEDILAFLAEPEKHFKSFEKEVQGLFIDFMSEFTPYSLKHKPPVTVAKEITAAIFANLLDKNHTHITFLDNIYKKWIDSKKYEQKLYQYLEGYQLPEDLNIWSVPMDHPFMQIDKLWLKELTNNFDNKQWIVEKIETLQNRAEQPITDMIGTGYWKDIVVLFGYKLSELNRIQNLDDAAKYYKDSFSKIDQSMRHIFTFFLNERDILQPFQDYYRNLAHDYLEKWFIYFKEQYQENQTGLLKKIMTDNKPPLAIIVGDAISYEVAQEIYRKIKDDFRSEYVFTMDAVYGDFPSITDNNMSRLFSGSYKVYDDRQQRQEALQEEIKKEIKFHDLNNLSISHTVNDYSIFYMSDMDEISEKEGQNALKYYDMIIKSLLENINCLFKCGYKKVILVSDHGFVLTGLLDESDKISFDLENGKKYERYCLSKSKAKSMPVHVLEFKKLYKDYEYVYFSTTLNPFKSTGPYGFAHGGITPQELLIPVLQIEKHQRDINTLKVEIINKEELQSIVGDVYPVRLKAGLSESDMFSRERKIIIVMVKNKQEFGQSDVINIHEGEEILREFNFKDHDVFEIVVLDSQTKARLDCCTIKRNVARDLGGLV</sequence>
<evidence type="ECO:0000313" key="2">
    <source>
        <dbReference type="Proteomes" id="UP000053467"/>
    </source>
</evidence>
<reference evidence="2" key="1">
    <citation type="journal article" date="2015" name="MBio">
        <title>Genome-Resolved Metagenomic Analysis Reveals Roles for Candidate Phyla and Other Microbial Community Members in Biogeochemical Transformations in Oil Reservoirs.</title>
        <authorList>
            <person name="Hu P."/>
            <person name="Tom L."/>
            <person name="Singh A."/>
            <person name="Thomas B.C."/>
            <person name="Baker B.J."/>
            <person name="Piceno Y.M."/>
            <person name="Andersen G.L."/>
            <person name="Banfield J.F."/>
        </authorList>
    </citation>
    <scope>NUCLEOTIDE SEQUENCE [LARGE SCALE GENOMIC DNA]</scope>
</reference>
<dbReference type="PATRIC" id="fig|1635277.3.peg.1476"/>
<name>A0A124G011_UNCT6</name>
<accession>A0A124G011</accession>
<comment type="caution">
    <text evidence="1">The sequence shown here is derived from an EMBL/GenBank/DDBJ whole genome shotgun (WGS) entry which is preliminary data.</text>
</comment>
<dbReference type="Proteomes" id="UP000053467">
    <property type="component" value="Unassembled WGS sequence"/>
</dbReference>
<organism evidence="1 2">
    <name type="scientific">candidate division TA06 bacterium 34_109</name>
    <dbReference type="NCBI Taxonomy" id="1635277"/>
    <lineage>
        <taxon>Bacteria</taxon>
        <taxon>Bacteria division TA06</taxon>
    </lineage>
</organism>
<dbReference type="Pfam" id="PF08665">
    <property type="entry name" value="PglZ"/>
    <property type="match status" value="1"/>
</dbReference>
<gene>
    <name evidence="1" type="ORF">XE03_1735</name>
</gene>